<dbReference type="Proteomes" id="UP000553193">
    <property type="component" value="Unassembled WGS sequence"/>
</dbReference>
<dbReference type="Pfam" id="PF00300">
    <property type="entry name" value="His_Phos_1"/>
    <property type="match status" value="1"/>
</dbReference>
<dbReference type="EMBL" id="JACIDJ010000001">
    <property type="protein sequence ID" value="MBB3897358.1"/>
    <property type="molecule type" value="Genomic_DNA"/>
</dbReference>
<dbReference type="SUPFAM" id="SSF53254">
    <property type="entry name" value="Phosphoglycerate mutase-like"/>
    <property type="match status" value="1"/>
</dbReference>
<name>A0A840A5W7_9PROT</name>
<evidence type="ECO:0000313" key="3">
    <source>
        <dbReference type="Proteomes" id="UP000553193"/>
    </source>
</evidence>
<comment type="caution">
    <text evidence="2">The sequence shown here is derived from an EMBL/GenBank/DDBJ whole genome shotgun (WGS) entry which is preliminary data.</text>
</comment>
<proteinExistence type="predicted"/>
<protein>
    <submittedName>
        <fullName evidence="2">Phosphohistidine phosphatase SixA</fullName>
    </submittedName>
</protein>
<evidence type="ECO:0000256" key="1">
    <source>
        <dbReference type="SAM" id="SignalP"/>
    </source>
</evidence>
<dbReference type="InterPro" id="IPR029033">
    <property type="entry name" value="His_PPase_superfam"/>
</dbReference>
<dbReference type="InterPro" id="IPR013078">
    <property type="entry name" value="His_Pase_superF_clade-1"/>
</dbReference>
<dbReference type="RefSeq" id="WP_184382280.1">
    <property type="nucleotide sequence ID" value="NZ_JACIDJ010000001.1"/>
</dbReference>
<evidence type="ECO:0000313" key="2">
    <source>
        <dbReference type="EMBL" id="MBB3897358.1"/>
    </source>
</evidence>
<keyword evidence="1" id="KW-0732">Signal</keyword>
<gene>
    <name evidence="2" type="ORF">GGQ83_000784</name>
</gene>
<feature type="signal peptide" evidence="1">
    <location>
        <begin position="1"/>
        <end position="18"/>
    </location>
</feature>
<dbReference type="Gene3D" id="3.40.50.1240">
    <property type="entry name" value="Phosphoglycerate mutase-like"/>
    <property type="match status" value="1"/>
</dbReference>
<dbReference type="AlphaFoldDB" id="A0A840A5W7"/>
<accession>A0A840A5W7</accession>
<keyword evidence="3" id="KW-1185">Reference proteome</keyword>
<feature type="chain" id="PRO_5033036215" evidence="1">
    <location>
        <begin position="19"/>
        <end position="213"/>
    </location>
</feature>
<sequence>MIVRRALPALFFATPALAQRLSPLEATSPEAAPLLARLRAGGHTLFFRHADTAGEPCDRSYRVGDRGGQRNISPRGRAQSARIGARLRELGVPVALPVLAGPVYRARDTAEHAFGAENVVVTDELLADDYSGPRLSWVLDQHRRLLAEIPPPGVNRVLVGHRTPPIMIMGDPVAGRAFPEGGALVVEPLGPEGFRLHGIVEFAPIPGGGFHAC</sequence>
<organism evidence="2 3">
    <name type="scientific">Roseococcus suduntuyensis</name>
    <dbReference type="NCBI Taxonomy" id="455361"/>
    <lineage>
        <taxon>Bacteria</taxon>
        <taxon>Pseudomonadati</taxon>
        <taxon>Pseudomonadota</taxon>
        <taxon>Alphaproteobacteria</taxon>
        <taxon>Acetobacterales</taxon>
        <taxon>Roseomonadaceae</taxon>
        <taxon>Roseococcus</taxon>
    </lineage>
</organism>
<reference evidence="2 3" key="1">
    <citation type="submission" date="2020-08" db="EMBL/GenBank/DDBJ databases">
        <title>Genomic Encyclopedia of Type Strains, Phase IV (KMG-IV): sequencing the most valuable type-strain genomes for metagenomic binning, comparative biology and taxonomic classification.</title>
        <authorList>
            <person name="Goeker M."/>
        </authorList>
    </citation>
    <scope>NUCLEOTIDE SEQUENCE [LARGE SCALE GENOMIC DNA]</scope>
    <source>
        <strain evidence="2 3">DSM 19979</strain>
    </source>
</reference>